<accession>A0A557QK17</accession>
<dbReference type="InterPro" id="IPR001228">
    <property type="entry name" value="IspD"/>
</dbReference>
<keyword evidence="6 7" id="KW-0414">Isoprene biosynthesis</keyword>
<comment type="catalytic activity">
    <reaction evidence="1 7">
        <text>2-C-methyl-D-erythritol 4-phosphate + CTP + H(+) = 4-CDP-2-C-methyl-D-erythritol + diphosphate</text>
        <dbReference type="Rhea" id="RHEA:13429"/>
        <dbReference type="ChEBI" id="CHEBI:15378"/>
        <dbReference type="ChEBI" id="CHEBI:33019"/>
        <dbReference type="ChEBI" id="CHEBI:37563"/>
        <dbReference type="ChEBI" id="CHEBI:57823"/>
        <dbReference type="ChEBI" id="CHEBI:58262"/>
        <dbReference type="EC" id="2.7.7.60"/>
    </reaction>
</comment>
<dbReference type="PROSITE" id="PS01295">
    <property type="entry name" value="ISPD"/>
    <property type="match status" value="1"/>
</dbReference>
<dbReference type="RefSeq" id="WP_144310491.1">
    <property type="nucleotide sequence ID" value="NZ_VMNK01000015.1"/>
</dbReference>
<evidence type="ECO:0000256" key="1">
    <source>
        <dbReference type="ARBA" id="ARBA00001282"/>
    </source>
</evidence>
<evidence type="ECO:0000313" key="8">
    <source>
        <dbReference type="EMBL" id="TVO53250.1"/>
    </source>
</evidence>
<dbReference type="OrthoDB" id="9806837at2"/>
<evidence type="ECO:0000256" key="2">
    <source>
        <dbReference type="ARBA" id="ARBA00004787"/>
    </source>
</evidence>
<evidence type="ECO:0000256" key="4">
    <source>
        <dbReference type="ARBA" id="ARBA00022679"/>
    </source>
</evidence>
<dbReference type="GO" id="GO:0019288">
    <property type="term" value="P:isopentenyl diphosphate biosynthetic process, methylerythritol 4-phosphate pathway"/>
    <property type="evidence" value="ECO:0007669"/>
    <property type="project" value="UniProtKB-UniRule"/>
</dbReference>
<feature type="site" description="Transition state stabilizer" evidence="7">
    <location>
        <position position="27"/>
    </location>
</feature>
<dbReference type="Proteomes" id="UP000319502">
    <property type="component" value="Unassembled WGS sequence"/>
</dbReference>
<keyword evidence="5 7" id="KW-0548">Nucleotidyltransferase</keyword>
<comment type="function">
    <text evidence="7">Catalyzes the formation of 4-diphosphocytidyl-2-C-methyl-D-erythritol from CTP and 2-C-methyl-D-erythritol 4-phosphate (MEP).</text>
</comment>
<dbReference type="SUPFAM" id="SSF53448">
    <property type="entry name" value="Nucleotide-diphospho-sugar transferases"/>
    <property type="match status" value="1"/>
</dbReference>
<evidence type="ECO:0000256" key="3">
    <source>
        <dbReference type="ARBA" id="ARBA00009789"/>
    </source>
</evidence>
<dbReference type="EMBL" id="VMNK01000015">
    <property type="protein sequence ID" value="TVO53250.1"/>
    <property type="molecule type" value="Genomic_DNA"/>
</dbReference>
<evidence type="ECO:0000256" key="6">
    <source>
        <dbReference type="ARBA" id="ARBA00023229"/>
    </source>
</evidence>
<dbReference type="PANTHER" id="PTHR32125">
    <property type="entry name" value="2-C-METHYL-D-ERYTHRITOL 4-PHOSPHATE CYTIDYLYLTRANSFERASE, CHLOROPLASTIC"/>
    <property type="match status" value="1"/>
</dbReference>
<feature type="site" description="Transition state stabilizer" evidence="7">
    <location>
        <position position="20"/>
    </location>
</feature>
<gene>
    <name evidence="7" type="primary">ispD</name>
    <name evidence="8" type="ORF">FHP91_15785</name>
</gene>
<dbReference type="HAMAP" id="MF_00108">
    <property type="entry name" value="IspD"/>
    <property type="match status" value="1"/>
</dbReference>
<dbReference type="UniPathway" id="UPA00056">
    <property type="reaction ID" value="UER00093"/>
</dbReference>
<sequence>MQKIAHRHFALVPAAGGGTRMGRETPKQYLNLMGEPLLRHTLRVLCAVPQIERVYVVLSVGDQTWNGFDWSDLGDKLKPIYVGGPSRADSVLNGLRAIRPDVRDGDWVLVHDAARPCLAPWHVDTLIDTLDEDEVGGLLAVPVADTLKRADPQGRAVTTVPRDSLWQAQTPQMFRYMMLRRALESARDVTDEASAIEAAGLRPRLVRGDPTNLKVTYPLDLHLAEWILKNRES</sequence>
<dbReference type="InterPro" id="IPR018294">
    <property type="entry name" value="ISPD_synthase_CS"/>
</dbReference>
<dbReference type="AlphaFoldDB" id="A0A557QK17"/>
<dbReference type="Pfam" id="PF01128">
    <property type="entry name" value="IspD"/>
    <property type="match status" value="1"/>
</dbReference>
<dbReference type="EC" id="2.7.7.60" evidence="7"/>
<comment type="similarity">
    <text evidence="3 7">Belongs to the IspD/TarI cytidylyltransferase family. IspD subfamily.</text>
</comment>
<dbReference type="Gene3D" id="3.90.550.10">
    <property type="entry name" value="Spore Coat Polysaccharide Biosynthesis Protein SpsA, Chain A"/>
    <property type="match status" value="1"/>
</dbReference>
<feature type="site" description="Positions MEP for the nucleophilic attack" evidence="7">
    <location>
        <position position="162"/>
    </location>
</feature>
<feature type="site" description="Positions MEP for the nucleophilic attack" evidence="7">
    <location>
        <position position="214"/>
    </location>
</feature>
<comment type="caution">
    <text evidence="8">The sequence shown here is derived from an EMBL/GenBank/DDBJ whole genome shotgun (WGS) entry which is preliminary data.</text>
</comment>
<dbReference type="InterPro" id="IPR029044">
    <property type="entry name" value="Nucleotide-diphossugar_trans"/>
</dbReference>
<dbReference type="InterPro" id="IPR034683">
    <property type="entry name" value="IspD/TarI"/>
</dbReference>
<name>A0A557QK17_9RHOO</name>
<evidence type="ECO:0000256" key="7">
    <source>
        <dbReference type="HAMAP-Rule" id="MF_00108"/>
    </source>
</evidence>
<dbReference type="InterPro" id="IPR050088">
    <property type="entry name" value="IspD/TarI_cytidylyltransf_bact"/>
</dbReference>
<keyword evidence="4 7" id="KW-0808">Transferase</keyword>
<organism evidence="8 9">
    <name type="scientific">Denitromonas halophila</name>
    <dbReference type="NCBI Taxonomy" id="1629404"/>
    <lineage>
        <taxon>Bacteria</taxon>
        <taxon>Pseudomonadati</taxon>
        <taxon>Pseudomonadota</taxon>
        <taxon>Betaproteobacteria</taxon>
        <taxon>Rhodocyclales</taxon>
        <taxon>Zoogloeaceae</taxon>
        <taxon>Denitromonas</taxon>
    </lineage>
</organism>
<keyword evidence="9" id="KW-1185">Reference proteome</keyword>
<dbReference type="NCBIfam" id="TIGR00453">
    <property type="entry name" value="ispD"/>
    <property type="match status" value="1"/>
</dbReference>
<dbReference type="CDD" id="cd02516">
    <property type="entry name" value="CDP-ME_synthetase"/>
    <property type="match status" value="1"/>
</dbReference>
<dbReference type="FunFam" id="3.90.550.10:FF:000003">
    <property type="entry name" value="2-C-methyl-D-erythritol 4-phosphate cytidylyltransferase"/>
    <property type="match status" value="1"/>
</dbReference>
<evidence type="ECO:0000313" key="9">
    <source>
        <dbReference type="Proteomes" id="UP000319502"/>
    </source>
</evidence>
<dbReference type="GO" id="GO:0050518">
    <property type="term" value="F:2-C-methyl-D-erythritol 4-phosphate cytidylyltransferase activity"/>
    <property type="evidence" value="ECO:0007669"/>
    <property type="project" value="UniProtKB-UniRule"/>
</dbReference>
<comment type="pathway">
    <text evidence="2 7">Isoprenoid biosynthesis; isopentenyl diphosphate biosynthesis via DXP pathway; isopentenyl diphosphate from 1-deoxy-D-xylulose 5-phosphate: step 2/6.</text>
</comment>
<evidence type="ECO:0000256" key="5">
    <source>
        <dbReference type="ARBA" id="ARBA00022695"/>
    </source>
</evidence>
<protein>
    <recommendedName>
        <fullName evidence="7">2-C-methyl-D-erythritol 4-phosphate cytidylyltransferase</fullName>
        <ecNumber evidence="7">2.7.7.60</ecNumber>
    </recommendedName>
    <alternativeName>
        <fullName evidence="7">4-diphosphocytidyl-2C-methyl-D-erythritol synthase</fullName>
    </alternativeName>
    <alternativeName>
        <fullName evidence="7">MEP cytidylyltransferase</fullName>
        <shortName evidence="7">MCT</shortName>
    </alternativeName>
</protein>
<reference evidence="8 9" key="1">
    <citation type="submission" date="2019-07" db="EMBL/GenBank/DDBJ databases">
        <title>The pathways for chlorine oxyanion respiration interact through the shared metabolite chlorate.</title>
        <authorList>
            <person name="Barnum T.P."/>
            <person name="Cheng Y."/>
            <person name="Hill K.A."/>
            <person name="Lucas L.N."/>
            <person name="Carlson H.K."/>
            <person name="Coates J.D."/>
        </authorList>
    </citation>
    <scope>NUCLEOTIDE SEQUENCE [LARGE SCALE GENOMIC DNA]</scope>
    <source>
        <strain evidence="8 9">SFB-3</strain>
    </source>
</reference>
<dbReference type="PANTHER" id="PTHR32125:SF4">
    <property type="entry name" value="2-C-METHYL-D-ERYTHRITOL 4-PHOSPHATE CYTIDYLYLTRANSFERASE, CHLOROPLASTIC"/>
    <property type="match status" value="1"/>
</dbReference>
<proteinExistence type="inferred from homology"/>